<dbReference type="InterPro" id="IPR036397">
    <property type="entry name" value="RNaseH_sf"/>
</dbReference>
<dbReference type="GeneID" id="109247936"/>
<dbReference type="Gene3D" id="3.30.420.10">
    <property type="entry name" value="Ribonuclease H-like superfamily/Ribonuclease H"/>
    <property type="match status" value="1"/>
</dbReference>
<reference evidence="10" key="1">
    <citation type="submission" date="2025-08" db="UniProtKB">
        <authorList>
            <consortium name="RefSeq"/>
        </authorList>
    </citation>
    <scope>IDENTIFICATION</scope>
    <source>
        <tissue evidence="10">Whole blood</tissue>
    </source>
</reference>
<dbReference type="Gene3D" id="2.30.30.850">
    <property type="match status" value="1"/>
</dbReference>
<dbReference type="PROSITE" id="PS50879">
    <property type="entry name" value="RNASE_H_1"/>
    <property type="match status" value="1"/>
</dbReference>
<evidence type="ECO:0000256" key="7">
    <source>
        <dbReference type="SAM" id="MobiDB-lite"/>
    </source>
</evidence>
<gene>
    <name evidence="10" type="primary">LOC109247936</name>
</gene>
<keyword evidence="9" id="KW-1185">Reference proteome</keyword>
<dbReference type="InterPro" id="IPR040643">
    <property type="entry name" value="MLVIN_C"/>
</dbReference>
<evidence type="ECO:0000313" key="10">
    <source>
        <dbReference type="RefSeq" id="XP_053754195.1"/>
    </source>
</evidence>
<dbReference type="Pfam" id="PF00075">
    <property type="entry name" value="RNase_H"/>
    <property type="match status" value="1"/>
</dbReference>
<keyword evidence="4" id="KW-0255">Endonuclease</keyword>
<feature type="compositionally biased region" description="Basic and acidic residues" evidence="7">
    <location>
        <begin position="318"/>
        <end position="335"/>
    </location>
</feature>
<dbReference type="CDD" id="cd09273">
    <property type="entry name" value="RNase_HI_RT_Bel"/>
    <property type="match status" value="1"/>
</dbReference>
<protein>
    <submittedName>
        <fullName evidence="10">Uncharacterized protein LOC109247936</fullName>
    </submittedName>
</protein>
<evidence type="ECO:0000256" key="2">
    <source>
        <dbReference type="ARBA" id="ARBA00022695"/>
    </source>
</evidence>
<feature type="domain" description="RNase H type-1" evidence="8">
    <location>
        <begin position="62"/>
        <end position="207"/>
    </location>
</feature>
<feature type="region of interest" description="Disordered" evidence="7">
    <location>
        <begin position="307"/>
        <end position="341"/>
    </location>
</feature>
<dbReference type="GO" id="GO:0004523">
    <property type="term" value="F:RNA-DNA hybrid ribonuclease activity"/>
    <property type="evidence" value="ECO:0007669"/>
    <property type="project" value="InterPro"/>
</dbReference>
<dbReference type="PANTHER" id="PTHR41694">
    <property type="entry name" value="ENDOGENOUS RETROVIRUS GROUP K MEMBER POL PROTEIN"/>
    <property type="match status" value="1"/>
</dbReference>
<sequence length="341" mass="37688">MMPFDAKAIIDEENKSKRNVAKHQCPYNLQPTDKSLSHLQELEAALMCEPATPSHSGMVLNKARSLSEFSDGGAEVCLLMTIRTRGPVSHSISSGNVHKHMGTAQCAELIALTKALKLGRNKSVNIHTDSRCAFATAHVHGSLYQERGLLTAEGKAIKNKAEILDLLAAIWEPARLAIIHCPGHQKGNSLQAVGNRLAHAAAREAVLTKSESALELPILTEPLLPPDPITLLKIWSGFPEKGGSKMPGQKWFQDPEGDLVWVKRHEPKTLEPRWKGPHTVIRTTPMAVKIDGVRTWIHHSQVKKNCVKAGTTQTDTEPDNKQQRKVQRHPEDPLKLRLMRA</sequence>
<dbReference type="RefSeq" id="XP_053754195.1">
    <property type="nucleotide sequence ID" value="XM_053898220.1"/>
</dbReference>
<dbReference type="AlphaFoldDB" id="A0A9W2V6S9"/>
<evidence type="ECO:0000256" key="6">
    <source>
        <dbReference type="ARBA" id="ARBA00022918"/>
    </source>
</evidence>
<dbReference type="Proteomes" id="UP001165780">
    <property type="component" value="Unplaced"/>
</dbReference>
<keyword evidence="2" id="KW-0548">Nucleotidyltransferase</keyword>
<accession>A0A9W2V6S9</accession>
<evidence type="ECO:0000256" key="4">
    <source>
        <dbReference type="ARBA" id="ARBA00022759"/>
    </source>
</evidence>
<dbReference type="GO" id="GO:0003676">
    <property type="term" value="F:nucleic acid binding"/>
    <property type="evidence" value="ECO:0007669"/>
    <property type="project" value="InterPro"/>
</dbReference>
<dbReference type="InterPro" id="IPR012337">
    <property type="entry name" value="RNaseH-like_sf"/>
</dbReference>
<keyword evidence="1" id="KW-0808">Transferase</keyword>
<organism evidence="9 10">
    <name type="scientific">Panthera pardus</name>
    <name type="common">Leopard</name>
    <name type="synonym">Felis pardus</name>
    <dbReference type="NCBI Taxonomy" id="9691"/>
    <lineage>
        <taxon>Eukaryota</taxon>
        <taxon>Metazoa</taxon>
        <taxon>Chordata</taxon>
        <taxon>Craniata</taxon>
        <taxon>Vertebrata</taxon>
        <taxon>Euteleostomi</taxon>
        <taxon>Mammalia</taxon>
        <taxon>Eutheria</taxon>
        <taxon>Laurasiatheria</taxon>
        <taxon>Carnivora</taxon>
        <taxon>Feliformia</taxon>
        <taxon>Felidae</taxon>
        <taxon>Pantherinae</taxon>
        <taxon>Panthera</taxon>
    </lineage>
</organism>
<name>A0A9W2V6S9_PANPR</name>
<dbReference type="SUPFAM" id="SSF53098">
    <property type="entry name" value="Ribonuclease H-like"/>
    <property type="match status" value="1"/>
</dbReference>
<evidence type="ECO:0000256" key="1">
    <source>
        <dbReference type="ARBA" id="ARBA00022679"/>
    </source>
</evidence>
<keyword evidence="5" id="KW-0378">Hydrolase</keyword>
<keyword evidence="6" id="KW-0695">RNA-directed DNA polymerase</keyword>
<dbReference type="GO" id="GO:0003964">
    <property type="term" value="F:RNA-directed DNA polymerase activity"/>
    <property type="evidence" value="ECO:0007669"/>
    <property type="project" value="UniProtKB-KW"/>
</dbReference>
<evidence type="ECO:0000259" key="8">
    <source>
        <dbReference type="PROSITE" id="PS50879"/>
    </source>
</evidence>
<dbReference type="InterPro" id="IPR002156">
    <property type="entry name" value="RNaseH_domain"/>
</dbReference>
<evidence type="ECO:0000313" key="9">
    <source>
        <dbReference type="Proteomes" id="UP001165780"/>
    </source>
</evidence>
<evidence type="ECO:0000256" key="5">
    <source>
        <dbReference type="ARBA" id="ARBA00022801"/>
    </source>
</evidence>
<proteinExistence type="predicted"/>
<dbReference type="Pfam" id="PF18697">
    <property type="entry name" value="MLVIN_C"/>
    <property type="match status" value="1"/>
</dbReference>
<dbReference type="PANTHER" id="PTHR41694:SF5">
    <property type="entry name" value="RIBONUCLEASE H"/>
    <property type="match status" value="1"/>
</dbReference>
<keyword evidence="3" id="KW-0540">Nuclease</keyword>
<evidence type="ECO:0000256" key="3">
    <source>
        <dbReference type="ARBA" id="ARBA00022722"/>
    </source>
</evidence>